<evidence type="ECO:0000313" key="3">
    <source>
        <dbReference type="Proteomes" id="UP000307943"/>
    </source>
</evidence>
<keyword evidence="3" id="KW-1185">Reference proteome</keyword>
<dbReference type="GO" id="GO:0008999">
    <property type="term" value="F:protein-N-terminal-alanine acetyltransferase activity"/>
    <property type="evidence" value="ECO:0007669"/>
    <property type="project" value="TreeGrafter"/>
</dbReference>
<dbReference type="PANTHER" id="PTHR43441:SF3">
    <property type="entry name" value="ACETYLTRANSFERASE"/>
    <property type="match status" value="1"/>
</dbReference>
<dbReference type="SUPFAM" id="SSF55729">
    <property type="entry name" value="Acyl-CoA N-acyltransferases (Nat)"/>
    <property type="match status" value="1"/>
</dbReference>
<evidence type="ECO:0000259" key="1">
    <source>
        <dbReference type="PROSITE" id="PS51186"/>
    </source>
</evidence>
<reference evidence="2 3" key="1">
    <citation type="submission" date="2019-05" db="EMBL/GenBank/DDBJ databases">
        <title>We sequenced the genome of Paenibacillus hemerocallicola KCTC 33185 for further insight into its adaptation and study the phylogeny of Paenibacillus.</title>
        <authorList>
            <person name="Narsing Rao M.P."/>
        </authorList>
    </citation>
    <scope>NUCLEOTIDE SEQUENCE [LARGE SCALE GENOMIC DNA]</scope>
    <source>
        <strain evidence="2 3">KCTC 33185</strain>
    </source>
</reference>
<gene>
    <name evidence="2" type="ORF">FE784_20440</name>
</gene>
<name>A0A5C4T781_9BACL</name>
<comment type="caution">
    <text evidence="2">The sequence shown here is derived from an EMBL/GenBank/DDBJ whole genome shotgun (WGS) entry which is preliminary data.</text>
</comment>
<sequence length="187" mass="21324">MNPILLDVPTEFTTERLFIRMPMPGDGKAVYEAVQASLAEFRPWLPFANKEQSESGTEAGIRESHAKFLRREDMRLLLFLKETGRLIGSSGLHNPNWDIPKFEIGYWLDTRYSGRGYMTEAVQGISSFAFNELKACRVEIRCDSRNEKSRAIPERLGFALEGTLRNEDLSADGRELRDTVIYAKLSD</sequence>
<protein>
    <submittedName>
        <fullName evidence="2">GNAT family N-acetyltransferase</fullName>
    </submittedName>
</protein>
<dbReference type="InterPro" id="IPR051908">
    <property type="entry name" value="Ribosomal_N-acetyltransferase"/>
</dbReference>
<dbReference type="GO" id="GO:1990189">
    <property type="term" value="F:protein N-terminal-serine acetyltransferase activity"/>
    <property type="evidence" value="ECO:0007669"/>
    <property type="project" value="TreeGrafter"/>
</dbReference>
<dbReference type="RefSeq" id="WP_139604083.1">
    <property type="nucleotide sequence ID" value="NZ_VDCQ01000029.1"/>
</dbReference>
<dbReference type="GO" id="GO:0005737">
    <property type="term" value="C:cytoplasm"/>
    <property type="evidence" value="ECO:0007669"/>
    <property type="project" value="TreeGrafter"/>
</dbReference>
<dbReference type="Proteomes" id="UP000307943">
    <property type="component" value="Unassembled WGS sequence"/>
</dbReference>
<dbReference type="InterPro" id="IPR000182">
    <property type="entry name" value="GNAT_dom"/>
</dbReference>
<keyword evidence="2" id="KW-0808">Transferase</keyword>
<dbReference type="PROSITE" id="PS51186">
    <property type="entry name" value="GNAT"/>
    <property type="match status" value="1"/>
</dbReference>
<feature type="domain" description="N-acetyltransferase" evidence="1">
    <location>
        <begin position="39"/>
        <end position="187"/>
    </location>
</feature>
<evidence type="ECO:0000313" key="2">
    <source>
        <dbReference type="EMBL" id="TNJ64490.1"/>
    </source>
</evidence>
<organism evidence="2 3">
    <name type="scientific">Paenibacillus hemerocallicola</name>
    <dbReference type="NCBI Taxonomy" id="1172614"/>
    <lineage>
        <taxon>Bacteria</taxon>
        <taxon>Bacillati</taxon>
        <taxon>Bacillota</taxon>
        <taxon>Bacilli</taxon>
        <taxon>Bacillales</taxon>
        <taxon>Paenibacillaceae</taxon>
        <taxon>Paenibacillus</taxon>
    </lineage>
</organism>
<dbReference type="OrthoDB" id="9799321at2"/>
<proteinExistence type="predicted"/>
<accession>A0A5C4T781</accession>
<dbReference type="PANTHER" id="PTHR43441">
    <property type="entry name" value="RIBOSOMAL-PROTEIN-SERINE ACETYLTRANSFERASE"/>
    <property type="match status" value="1"/>
</dbReference>
<dbReference type="AlphaFoldDB" id="A0A5C4T781"/>
<dbReference type="EMBL" id="VDCQ01000029">
    <property type="protein sequence ID" value="TNJ64490.1"/>
    <property type="molecule type" value="Genomic_DNA"/>
</dbReference>
<dbReference type="Gene3D" id="3.40.630.30">
    <property type="match status" value="1"/>
</dbReference>
<dbReference type="InterPro" id="IPR016181">
    <property type="entry name" value="Acyl_CoA_acyltransferase"/>
</dbReference>
<dbReference type="Pfam" id="PF13302">
    <property type="entry name" value="Acetyltransf_3"/>
    <property type="match status" value="1"/>
</dbReference>